<feature type="transmembrane region" description="Helical" evidence="6">
    <location>
        <begin position="321"/>
        <end position="340"/>
    </location>
</feature>
<organism evidence="8">
    <name type="scientific">Phaeomonas parva</name>
    <dbReference type="NCBI Taxonomy" id="124430"/>
    <lineage>
        <taxon>Eukaryota</taxon>
        <taxon>Sar</taxon>
        <taxon>Stramenopiles</taxon>
        <taxon>Ochrophyta</taxon>
        <taxon>Pinguiophyceae</taxon>
        <taxon>Pinguiochrysidales</taxon>
        <taxon>Pinguiochrysidaceae</taxon>
        <taxon>Phaeomonas</taxon>
    </lineage>
</organism>
<dbReference type="SUPFAM" id="SSF103481">
    <property type="entry name" value="Multidrug resistance efflux transporter EmrE"/>
    <property type="match status" value="1"/>
</dbReference>
<evidence type="ECO:0000256" key="3">
    <source>
        <dbReference type="ARBA" id="ARBA00022989"/>
    </source>
</evidence>
<evidence type="ECO:0000256" key="4">
    <source>
        <dbReference type="ARBA" id="ARBA00023136"/>
    </source>
</evidence>
<feature type="transmembrane region" description="Helical" evidence="6">
    <location>
        <begin position="291"/>
        <end position="315"/>
    </location>
</feature>
<keyword evidence="3 6" id="KW-1133">Transmembrane helix</keyword>
<feature type="transmembrane region" description="Helical" evidence="6">
    <location>
        <begin position="381"/>
        <end position="401"/>
    </location>
</feature>
<proteinExistence type="predicted"/>
<feature type="transmembrane region" description="Helical" evidence="6">
    <location>
        <begin position="34"/>
        <end position="58"/>
    </location>
</feature>
<feature type="transmembrane region" description="Helical" evidence="6">
    <location>
        <begin position="227"/>
        <end position="246"/>
    </location>
</feature>
<evidence type="ECO:0000256" key="5">
    <source>
        <dbReference type="SAM" id="MobiDB-lite"/>
    </source>
</evidence>
<feature type="transmembrane region" description="Helical" evidence="6">
    <location>
        <begin position="347"/>
        <end position="369"/>
    </location>
</feature>
<name>A0A7S1TYH8_9STRA</name>
<evidence type="ECO:0000259" key="7">
    <source>
        <dbReference type="Pfam" id="PF00892"/>
    </source>
</evidence>
<feature type="transmembrane region" description="Helical" evidence="6">
    <location>
        <begin position="70"/>
        <end position="89"/>
    </location>
</feature>
<comment type="subcellular location">
    <subcellularLocation>
        <location evidence="1">Membrane</location>
        <topology evidence="1">Multi-pass membrane protein</topology>
    </subcellularLocation>
</comment>
<protein>
    <recommendedName>
        <fullName evidence="7">EamA domain-containing protein</fullName>
    </recommendedName>
</protein>
<evidence type="ECO:0000256" key="1">
    <source>
        <dbReference type="ARBA" id="ARBA00004141"/>
    </source>
</evidence>
<feature type="region of interest" description="Disordered" evidence="5">
    <location>
        <begin position="124"/>
        <end position="146"/>
    </location>
</feature>
<evidence type="ECO:0000313" key="8">
    <source>
        <dbReference type="EMBL" id="CAD9251351.1"/>
    </source>
</evidence>
<feature type="transmembrane region" description="Helical" evidence="6">
    <location>
        <begin position="202"/>
        <end position="220"/>
    </location>
</feature>
<dbReference type="Pfam" id="PF00892">
    <property type="entry name" value="EamA"/>
    <property type="match status" value="1"/>
</dbReference>
<dbReference type="GO" id="GO:0016020">
    <property type="term" value="C:membrane"/>
    <property type="evidence" value="ECO:0007669"/>
    <property type="project" value="UniProtKB-SubCell"/>
</dbReference>
<dbReference type="EMBL" id="HBGJ01015101">
    <property type="protein sequence ID" value="CAD9251351.1"/>
    <property type="molecule type" value="Transcribed_RNA"/>
</dbReference>
<dbReference type="PANTHER" id="PTHR23051:SF0">
    <property type="entry name" value="SOLUTE CARRIER FAMILY 35 MEMBER F5"/>
    <property type="match status" value="1"/>
</dbReference>
<accession>A0A7S1TYH8</accession>
<feature type="domain" description="EamA" evidence="7">
    <location>
        <begin position="173"/>
        <end position="244"/>
    </location>
</feature>
<dbReference type="InterPro" id="IPR037185">
    <property type="entry name" value="EmrE-like"/>
</dbReference>
<dbReference type="InterPro" id="IPR000620">
    <property type="entry name" value="EamA_dom"/>
</dbReference>
<sequence length="460" mass="49369">MPHRGMAETGGGAAPGGGDPASHREAARAKGARSYALGVFYIVLVACIWAGASVLVQFIYEDRGFDAPFFLTYTCTSLFSVYLPLWAGLRRLGWTRPTAMTPAFRSLTAEKRYRAEARASLPGERASLVRQRQGSEDDDDHDDSTPVVAVAPAAGATDENSLAATVVSQRSHIILALIVCPLWFLANSSYNVSLDLTSVTNSTIISTTSSIFTYIFGVVAGEERLHWLSVLGILSTFSGVVLTTLGDADDGATESVKGDFVCFFGAMMYGAYTTALKVYSPGDEDVSTSLMLGYMGTFNGVLLFPVVLLIALLHVEPLSKLTWEIFGLLVAKGILDNVLSDYLWMRAVLLTSPTVATVGLSLTVPIAFLTDFAFKSGVIPAQSAVWGSLFVVGGFVIVTTATPADVDKEGALLDDPPAVRKIRRFFARLCGSCNPETASELMVECTRREPGHRQPGRDMV</sequence>
<feature type="compositionally biased region" description="Gly residues" evidence="5">
    <location>
        <begin position="8"/>
        <end position="19"/>
    </location>
</feature>
<keyword evidence="4 6" id="KW-0472">Membrane</keyword>
<dbReference type="AlphaFoldDB" id="A0A7S1TYH8"/>
<evidence type="ECO:0000256" key="6">
    <source>
        <dbReference type="SAM" id="Phobius"/>
    </source>
</evidence>
<feature type="transmembrane region" description="Helical" evidence="6">
    <location>
        <begin position="258"/>
        <end position="279"/>
    </location>
</feature>
<reference evidence="8" key="1">
    <citation type="submission" date="2021-01" db="EMBL/GenBank/DDBJ databases">
        <authorList>
            <person name="Corre E."/>
            <person name="Pelletier E."/>
            <person name="Niang G."/>
            <person name="Scheremetjew M."/>
            <person name="Finn R."/>
            <person name="Kale V."/>
            <person name="Holt S."/>
            <person name="Cochrane G."/>
            <person name="Meng A."/>
            <person name="Brown T."/>
            <person name="Cohen L."/>
        </authorList>
    </citation>
    <scope>NUCLEOTIDE SEQUENCE</scope>
    <source>
        <strain evidence="8">CCMP2877</strain>
    </source>
</reference>
<feature type="transmembrane region" description="Helical" evidence="6">
    <location>
        <begin position="173"/>
        <end position="190"/>
    </location>
</feature>
<feature type="region of interest" description="Disordered" evidence="5">
    <location>
        <begin position="1"/>
        <end position="25"/>
    </location>
</feature>
<evidence type="ECO:0000256" key="2">
    <source>
        <dbReference type="ARBA" id="ARBA00022692"/>
    </source>
</evidence>
<gene>
    <name evidence="8" type="ORF">PPAR1163_LOCUS9713</name>
</gene>
<dbReference type="PANTHER" id="PTHR23051">
    <property type="entry name" value="SOLUTE CARRIER FAMILY 35, MEMBER F5"/>
    <property type="match status" value="1"/>
</dbReference>
<keyword evidence="2 6" id="KW-0812">Transmembrane</keyword>